<dbReference type="Pfam" id="PF21806">
    <property type="entry name" value="DUF6879"/>
    <property type="match status" value="1"/>
</dbReference>
<gene>
    <name evidence="2" type="ORF">ATL45_0346</name>
    <name evidence="3" type="ORF">SAMN05421805_11120</name>
</gene>
<dbReference type="Proteomes" id="UP000199398">
    <property type="component" value="Unassembled WGS sequence"/>
</dbReference>
<evidence type="ECO:0000259" key="1">
    <source>
        <dbReference type="Pfam" id="PF21806"/>
    </source>
</evidence>
<proteinExistence type="predicted"/>
<dbReference type="AlphaFoldDB" id="A0A1I5FF56"/>
<protein>
    <recommendedName>
        <fullName evidence="1">DUF6879 domain-containing protein</fullName>
    </recommendedName>
</protein>
<evidence type="ECO:0000313" key="4">
    <source>
        <dbReference type="Proteomes" id="UP000199398"/>
    </source>
</evidence>
<dbReference type="Proteomes" id="UP000270697">
    <property type="component" value="Unassembled WGS sequence"/>
</dbReference>
<reference evidence="2 5" key="2">
    <citation type="submission" date="2018-10" db="EMBL/GenBank/DDBJ databases">
        <title>Sequencing the genomes of 1000 actinobacteria strains.</title>
        <authorList>
            <person name="Klenk H.-P."/>
        </authorList>
    </citation>
    <scope>NUCLEOTIDE SEQUENCE [LARGE SCALE GENOMIC DNA]</scope>
    <source>
        <strain evidence="2 5">DSM 45119</strain>
    </source>
</reference>
<feature type="domain" description="DUF6879" evidence="1">
    <location>
        <begin position="5"/>
        <end position="166"/>
    </location>
</feature>
<dbReference type="EMBL" id="RBXX01000002">
    <property type="protein sequence ID" value="RKT82103.1"/>
    <property type="molecule type" value="Genomic_DNA"/>
</dbReference>
<dbReference type="RefSeq" id="WP_093156075.1">
    <property type="nucleotide sequence ID" value="NZ_FOUP01000011.1"/>
</dbReference>
<sequence length="169" mass="19908">MILTDLRQRFAECQRSAWRFECQPTYTMPNEQENLSRWRAGEPKPEGHNSAWHDRVRGYLADGKTLGRVRVVRQPLTQYQRYQLTWGIPGNIEAGEDIRILDLTNLDLDLPSHDFWLFDDEIVVDLNFNPDGTLINLDQRENPDLLMYRKWRDTALTHAVSFSEFNART</sequence>
<dbReference type="InterPro" id="IPR049244">
    <property type="entry name" value="DUF6879"/>
</dbReference>
<evidence type="ECO:0000313" key="5">
    <source>
        <dbReference type="Proteomes" id="UP000270697"/>
    </source>
</evidence>
<keyword evidence="5" id="KW-1185">Reference proteome</keyword>
<dbReference type="OrthoDB" id="3821358at2"/>
<dbReference type="STRING" id="455193.SAMN05421805_11120"/>
<dbReference type="EMBL" id="FOUP01000011">
    <property type="protein sequence ID" value="SFO22226.1"/>
    <property type="molecule type" value="Genomic_DNA"/>
</dbReference>
<accession>A0A1I5FF56</accession>
<evidence type="ECO:0000313" key="3">
    <source>
        <dbReference type="EMBL" id="SFO22226.1"/>
    </source>
</evidence>
<evidence type="ECO:0000313" key="2">
    <source>
        <dbReference type="EMBL" id="RKT82103.1"/>
    </source>
</evidence>
<name>A0A1I5FF56_9PSEU</name>
<reference evidence="3 4" key="1">
    <citation type="submission" date="2016-10" db="EMBL/GenBank/DDBJ databases">
        <authorList>
            <person name="de Groot N.N."/>
        </authorList>
    </citation>
    <scope>NUCLEOTIDE SEQUENCE [LARGE SCALE GENOMIC DNA]</scope>
    <source>
        <strain evidence="3 4">CPCC 201259</strain>
    </source>
</reference>
<organism evidence="3 4">
    <name type="scientific">Saccharopolyspora antimicrobica</name>
    <dbReference type="NCBI Taxonomy" id="455193"/>
    <lineage>
        <taxon>Bacteria</taxon>
        <taxon>Bacillati</taxon>
        <taxon>Actinomycetota</taxon>
        <taxon>Actinomycetes</taxon>
        <taxon>Pseudonocardiales</taxon>
        <taxon>Pseudonocardiaceae</taxon>
        <taxon>Saccharopolyspora</taxon>
    </lineage>
</organism>